<keyword evidence="3" id="KW-1185">Reference proteome</keyword>
<dbReference type="EMBL" id="JACIFO010000001">
    <property type="protein sequence ID" value="MBB4118008.1"/>
    <property type="molecule type" value="Genomic_DNA"/>
</dbReference>
<dbReference type="Pfam" id="PF13858">
    <property type="entry name" value="DUF4199"/>
    <property type="match status" value="1"/>
</dbReference>
<dbReference type="AlphaFoldDB" id="A0A840EIL8"/>
<feature type="transmembrane region" description="Helical" evidence="1">
    <location>
        <begin position="141"/>
        <end position="166"/>
    </location>
</feature>
<evidence type="ECO:0000313" key="3">
    <source>
        <dbReference type="Proteomes" id="UP000553034"/>
    </source>
</evidence>
<evidence type="ECO:0000313" key="2">
    <source>
        <dbReference type="EMBL" id="MBB4118008.1"/>
    </source>
</evidence>
<evidence type="ECO:0008006" key="4">
    <source>
        <dbReference type="Google" id="ProtNLM"/>
    </source>
</evidence>
<feature type="transmembrane region" description="Helical" evidence="1">
    <location>
        <begin position="40"/>
        <end position="59"/>
    </location>
</feature>
<evidence type="ECO:0000256" key="1">
    <source>
        <dbReference type="SAM" id="Phobius"/>
    </source>
</evidence>
<name>A0A840EIL8_9FLAO</name>
<keyword evidence="1" id="KW-0812">Transmembrane</keyword>
<feature type="transmembrane region" description="Helical" evidence="1">
    <location>
        <begin position="80"/>
        <end position="100"/>
    </location>
</feature>
<sequence>MEPQKPTPLKSIAYSFGGILAIYSMALLVFIYSFEIKQQHWSISLVNILSYVLIFGYAIQLFKQKNKGYLSMQETLKVGLAVAVIGGLLSAIYAFFHYSFVDAGYQTAILEDSLAQMEKQNLSEVDKENALEFTKLLTSPFFMGTITLLQNLFFGFIISLVVGLALKKEKPNN</sequence>
<keyword evidence="1" id="KW-1133">Transmembrane helix</keyword>
<proteinExistence type="predicted"/>
<dbReference type="Proteomes" id="UP000553034">
    <property type="component" value="Unassembled WGS sequence"/>
</dbReference>
<accession>A0A840EIL8</accession>
<organism evidence="2 3">
    <name type="scientific">Mesonia hippocampi</name>
    <dbReference type="NCBI Taxonomy" id="1628250"/>
    <lineage>
        <taxon>Bacteria</taxon>
        <taxon>Pseudomonadati</taxon>
        <taxon>Bacteroidota</taxon>
        <taxon>Flavobacteriia</taxon>
        <taxon>Flavobacteriales</taxon>
        <taxon>Flavobacteriaceae</taxon>
        <taxon>Mesonia</taxon>
    </lineage>
</organism>
<protein>
    <recommendedName>
        <fullName evidence="4">DUF4199 domain-containing protein</fullName>
    </recommendedName>
</protein>
<gene>
    <name evidence="2" type="ORF">GGR32_000280</name>
</gene>
<reference evidence="2 3" key="1">
    <citation type="submission" date="2020-08" db="EMBL/GenBank/DDBJ databases">
        <title>Genomic Encyclopedia of Type Strains, Phase IV (KMG-IV): sequencing the most valuable type-strain genomes for metagenomic binning, comparative biology and taxonomic classification.</title>
        <authorList>
            <person name="Goeker M."/>
        </authorList>
    </citation>
    <scope>NUCLEOTIDE SEQUENCE [LARGE SCALE GENOMIC DNA]</scope>
    <source>
        <strain evidence="2 3">DSM 29568</strain>
    </source>
</reference>
<comment type="caution">
    <text evidence="2">The sequence shown here is derived from an EMBL/GenBank/DDBJ whole genome shotgun (WGS) entry which is preliminary data.</text>
</comment>
<dbReference type="InterPro" id="IPR025250">
    <property type="entry name" value="DUF4199"/>
</dbReference>
<keyword evidence="1" id="KW-0472">Membrane</keyword>
<feature type="transmembrane region" description="Helical" evidence="1">
    <location>
        <begin position="12"/>
        <end position="34"/>
    </location>
</feature>
<dbReference type="RefSeq" id="WP_183475648.1">
    <property type="nucleotide sequence ID" value="NZ_JACIFO010000001.1"/>
</dbReference>